<evidence type="ECO:0000313" key="1">
    <source>
        <dbReference type="EMBL" id="GBM87407.1"/>
    </source>
</evidence>
<evidence type="ECO:0000313" key="2">
    <source>
        <dbReference type="Proteomes" id="UP000499080"/>
    </source>
</evidence>
<dbReference type="EMBL" id="BGPR01003379">
    <property type="protein sequence ID" value="GBM87407.1"/>
    <property type="molecule type" value="Genomic_DNA"/>
</dbReference>
<reference evidence="1 2" key="1">
    <citation type="journal article" date="2019" name="Sci. Rep.">
        <title>Orb-weaving spider Araneus ventricosus genome elucidates the spidroin gene catalogue.</title>
        <authorList>
            <person name="Kono N."/>
            <person name="Nakamura H."/>
            <person name="Ohtoshi R."/>
            <person name="Moran D.A.P."/>
            <person name="Shinohara A."/>
            <person name="Yoshida Y."/>
            <person name="Fujiwara M."/>
            <person name="Mori M."/>
            <person name="Tomita M."/>
            <person name="Arakawa K."/>
        </authorList>
    </citation>
    <scope>NUCLEOTIDE SEQUENCE [LARGE SCALE GENOMIC DNA]</scope>
</reference>
<dbReference type="AlphaFoldDB" id="A0A4Y2JBG9"/>
<keyword evidence="2" id="KW-1185">Reference proteome</keyword>
<dbReference type="Proteomes" id="UP000499080">
    <property type="component" value="Unassembled WGS sequence"/>
</dbReference>
<protein>
    <submittedName>
        <fullName evidence="1">Uncharacterized protein</fullName>
    </submittedName>
</protein>
<comment type="caution">
    <text evidence="1">The sequence shown here is derived from an EMBL/GenBank/DDBJ whole genome shotgun (WGS) entry which is preliminary data.</text>
</comment>
<proteinExistence type="predicted"/>
<sequence length="109" mass="12710">MVRGKRTKIPTQFSSLYVKPNPKNIIGWNYSRRSKGKGQGNQMVFRTWSPEGRGKNTSTGFRTWSAGREMKYLSILYYTDNLIKNIIGWNLAVRWKYTKWFSEHGLGKG</sequence>
<gene>
    <name evidence="1" type="ORF">AVEN_134820_1</name>
</gene>
<organism evidence="1 2">
    <name type="scientific">Araneus ventricosus</name>
    <name type="common">Orbweaver spider</name>
    <name type="synonym">Epeira ventricosa</name>
    <dbReference type="NCBI Taxonomy" id="182803"/>
    <lineage>
        <taxon>Eukaryota</taxon>
        <taxon>Metazoa</taxon>
        <taxon>Ecdysozoa</taxon>
        <taxon>Arthropoda</taxon>
        <taxon>Chelicerata</taxon>
        <taxon>Arachnida</taxon>
        <taxon>Araneae</taxon>
        <taxon>Araneomorphae</taxon>
        <taxon>Entelegynae</taxon>
        <taxon>Araneoidea</taxon>
        <taxon>Araneidae</taxon>
        <taxon>Araneus</taxon>
    </lineage>
</organism>
<accession>A0A4Y2JBG9</accession>
<name>A0A4Y2JBG9_ARAVE</name>